<dbReference type="RefSeq" id="WP_018749558.1">
    <property type="nucleotide sequence ID" value="NZ_BSOZ01000064.1"/>
</dbReference>
<accession>A0ABQ6C191</accession>
<keyword evidence="1" id="KW-0732">Signal</keyword>
<evidence type="ECO:0008006" key="4">
    <source>
        <dbReference type="Google" id="ProtNLM"/>
    </source>
</evidence>
<sequence>MRIATRTLCLLALILPLTACTPEKAEALLAAVKAFEAKSSEALDAYEAMFRDYGAVAATSQDELFQGAYAAARQGQAGSFDDAVGNVGARDGVGIQGGIAREFGDIRAAYAALGSAYDSLPQGSVLGARYVSCGRNAVARLTWQLVNFADDVNQQPLYPSALRQRFAEFKRSAAQGDQGLARRDFDAFAGGVAAYEARHAAAQRLTLAAVEQGRRLDAMLAHYDDVSLSNLLGAIQAGFAFAGTLKGVDASAAASRLQAMKTDMEGSAYWQRVGALPLADIAACAAPGKEQ</sequence>
<name>A0ABQ6C191_9NEIS</name>
<evidence type="ECO:0000256" key="1">
    <source>
        <dbReference type="SAM" id="SignalP"/>
    </source>
</evidence>
<dbReference type="EMBL" id="BSOZ01000064">
    <property type="protein sequence ID" value="GLS05769.1"/>
    <property type="molecule type" value="Genomic_DNA"/>
</dbReference>
<feature type="signal peptide" evidence="1">
    <location>
        <begin position="1"/>
        <end position="19"/>
    </location>
</feature>
<feature type="chain" id="PRO_5045395403" description="Lipoprotein" evidence="1">
    <location>
        <begin position="20"/>
        <end position="291"/>
    </location>
</feature>
<gene>
    <name evidence="2" type="ORF">GCM10007860_29260</name>
</gene>
<protein>
    <recommendedName>
        <fullName evidence="4">Lipoprotein</fullName>
    </recommendedName>
</protein>
<reference evidence="3" key="1">
    <citation type="journal article" date="2019" name="Int. J. Syst. Evol. Microbiol.">
        <title>The Global Catalogue of Microorganisms (GCM) 10K type strain sequencing project: providing services to taxonomists for standard genome sequencing and annotation.</title>
        <authorList>
            <consortium name="The Broad Institute Genomics Platform"/>
            <consortium name="The Broad Institute Genome Sequencing Center for Infectious Disease"/>
            <person name="Wu L."/>
            <person name="Ma J."/>
        </authorList>
    </citation>
    <scope>NUCLEOTIDE SEQUENCE [LARGE SCALE GENOMIC DNA]</scope>
    <source>
        <strain evidence="3">NBRC 104970</strain>
    </source>
</reference>
<dbReference type="Proteomes" id="UP001156836">
    <property type="component" value="Unassembled WGS sequence"/>
</dbReference>
<organism evidence="2 3">
    <name type="scientific">Chitiniphilus shinanonensis</name>
    <dbReference type="NCBI Taxonomy" id="553088"/>
    <lineage>
        <taxon>Bacteria</taxon>
        <taxon>Pseudomonadati</taxon>
        <taxon>Pseudomonadota</taxon>
        <taxon>Betaproteobacteria</taxon>
        <taxon>Neisseriales</taxon>
        <taxon>Chitinibacteraceae</taxon>
        <taxon>Chitiniphilus</taxon>
    </lineage>
</organism>
<evidence type="ECO:0000313" key="3">
    <source>
        <dbReference type="Proteomes" id="UP001156836"/>
    </source>
</evidence>
<comment type="caution">
    <text evidence="2">The sequence shown here is derived from an EMBL/GenBank/DDBJ whole genome shotgun (WGS) entry which is preliminary data.</text>
</comment>
<keyword evidence="3" id="KW-1185">Reference proteome</keyword>
<evidence type="ECO:0000313" key="2">
    <source>
        <dbReference type="EMBL" id="GLS05769.1"/>
    </source>
</evidence>
<proteinExistence type="predicted"/>